<dbReference type="SUPFAM" id="SSF53335">
    <property type="entry name" value="S-adenosyl-L-methionine-dependent methyltransferases"/>
    <property type="match status" value="1"/>
</dbReference>
<dbReference type="Proteomes" id="UP000800036">
    <property type="component" value="Unassembled WGS sequence"/>
</dbReference>
<sequence>MEPVAVIGLALRFSGDAVSEKSFWDVMMEKRCTKTEWPQNRVNIEAFYDDRNPSKSAISSRGANLLSEDPTLFDAPFFSISNNEASALDPQQCLLLETAYQAIENAGLTLDSIRGSSTGVYTGCMNDDYKTILARDIDLTPKYSALGVSQSMLANRISWMFDLKGPSLNVDTACSSSLMAVDIACQAIRGGDTSMALVGGVNLLLGVESSIGMSKMGILSPDAQCHSFDERANGFARGEGIGVVMLKRLSDAVRDNDTIRAVIRSTASNSDGRTPGITQPSSERQEELIRYAYEKANLDFSLTRYFEAHGTGTPIGDPIEAHAIASVFSKHRTPDNPLYVGAMKANFGHTEGASGIAALIKTVMVLEKGIIPPIAHLEKLNAKLRPDLWNLEFVKEARAWPKAAIRRASVNSFGFGGSNTHVVVDDAVGYLISQGIEAHHSRVSKDSAEINGFHETKQDIDSVKETNGFHELNDVNETNGTYELAKTQPAGIKNSNGVNGTDDNSKTNGIGQINGQPTKSDEGTNGEQGLNGRPEPIQAKAINGIHEVNGVNGVHKPNGIHNGAEDDRTTNGVHLTNGAHTNGIKKPSRTPYLLTWSASDETALERMNTEFSKHLKTGVNEQYLQELAYTLSCRRTTFGWRSFAVLDSVDDAVDLDKHLSDRIRSAREAAAIFAFTGQGAQYKQMGLELLQYPAFKDSLEKFDDCLLRLGCEWSLFEVLQADDTRIHKPEHSQPLCTALQVALVDLLRTFDSVPAAVLGHSSGEIAAAYAAGGIDLDSACKISFFRGKFAAEVAKSGANGSMLAVGLSETDVLPYLKSTEISVACVNSPVNVTLSGSKPAIQALHARLEDTGIFSRELSTGVAYHSQVMKSVATDYAAAIEGITQPSGVPDMVRIASTVTGELVKDINCFSDPQYWVRNLVSPVRFSDALLQLTARPKGARKLGQKAQIVCTDVVEIGPHSALKRPIEETLSHNKRQLRYWTALSRNEAAATHLLRLVGQVFCLGYKVDLARANHLDPKKRLRTLTDLPQYSFSHTRSYWRETTLSSGIAKRRHFPRPLLGAPVADWNPLEPKWRQYLSVQTHPWVVDHQVDNAILFPGAAMIVLALEAAHQMSEADAPITGYRIKEATFSSPIVIPSAEEDQAEIETSYRPIWMPSANGSSFSEVRISVRNGESVQEACRVVLKVEVDHPRSGLDDGSEMAAYKKYLQDRYHELASPCEKAIDAKAVYRTYNKMGLQYGPMFRGIHQPAWNGLDSCKANILMGHNEGFEVDPNEFPIHPATLDILAHLMWVPLTNGGVQTVPTALPTRIRDAWVSNVGLRDNRVHAMHGVARSWKRDFKVVEGTAVMLNDADEPIFALGTLEFSTITRHGPDSSQSRFLPLFFSMRTMPDISLMDKAQFQQFIEPVATHDAAESAFDLDLQSALQWFISTTLDQLKGEDLGTLQPHMQKYVDWMQLQAKQFPEQSGEMMNKEASREALFNRIEDANDRGKVYMTFGRQLYSIVRGTTDPLELLFTNPLAETFYADLMRSVSVDAKIRKFLEAFSFKNPSLKILEVGAGTGSMTSYVLAPLLSNGSPLFSRYDFTDVSTGFFEKANEKLALTAPVERFDFRIFDLEADPLAQGLEASSYDLIVAASVIHATSNLTATLARLRTVLKPGGKLILFEVLRPECIRVASVFGTLPGWWASTDFRADGDRRWGPNITTDQWKSLLSGTGFSVDAVVRDHEDEFCHEFGFIFATAVEEEESTMSVEDTMLVVNPASNASEKLAAALDASQGIGKMKTISLDDIRSPQDLTGQRIIVLAEMDTPLLRNISEAHYEAINLIASCGRPVLWVHQTGQGTDQFSDYQMINGLVRVLRSENPNRAFVTLALQDPAADDSNAEKIKKILHELEDGRWSIEQCEQEYVERDNTLQLQRVFDEDEMDNKIFSRTTQQLREERWDSAGPLALTVHSPGLLDSLCFVADPLAENVAALAPEEVLVDVRAIGVNFRDILTALGAMDTDRLGVECTGIVREAGSKSSLQPGDRVIIPKIGCARSTVRCNSQVVVEIPECMSFEEAASFPTIAVTAYYSLVDVARIEKGETILVHAGAGGTGQFCIQLAQLAGAEVYATTSSQAKKDFLMSRYGIPADHIFYSRNTSFAEAVRQATNGRGVDVLVNSLAGDSLIASWELMAPHGRFLELGRADINGNSNLPMMNFKNNVSFSSIALDYILDHRPVQLARMLNAVTDMLTRGDLKLPSPLRTYSVSEITDAFRHLQSGGSVGKIVLTVDPSDVVKTYRIESSHWTFPENATYVIAGGLGGLGRSAARWMVARGAKHLILLSRSGPVAKASQELLADLRKAGATVEAPRCDVSLEDSLRSVLQELEAKMPPIKGCLQGTMVLRDALFEKMSYADWVAATESKTTASWNLHKLLPKGMDFFLFLSSLCGIVGNLGQANYAAGNTYQDALAYHRVSQGEKGTSLDIGAMASVGIIAENTEYMGLMGHDEDVIRVVQENEFHAVLDIYLGPDPPATGSEMAAQALVGMSTPQVYIDNGIELPTLLNQRMYAPLARLGAHSSDATARADNANGINYAKAFRAATSADEASSVVLAALTSKLSRALSVAPEDLDPSKPLHQYGVDSLVAVELRNWFGKEFESIVTVLKIMSAVDVRAVATLVVEQSTVKKQYE</sequence>
<reference evidence="13" key="1">
    <citation type="journal article" date="2020" name="Stud. Mycol.">
        <title>101 Dothideomycetes genomes: a test case for predicting lifestyles and emergence of pathogens.</title>
        <authorList>
            <person name="Haridas S."/>
            <person name="Albert R."/>
            <person name="Binder M."/>
            <person name="Bloem J."/>
            <person name="Labutti K."/>
            <person name="Salamov A."/>
            <person name="Andreopoulos B."/>
            <person name="Baker S."/>
            <person name="Barry K."/>
            <person name="Bills G."/>
            <person name="Bluhm B."/>
            <person name="Cannon C."/>
            <person name="Castanera R."/>
            <person name="Culley D."/>
            <person name="Daum C."/>
            <person name="Ezra D."/>
            <person name="Gonzalez J."/>
            <person name="Henrissat B."/>
            <person name="Kuo A."/>
            <person name="Liang C."/>
            <person name="Lipzen A."/>
            <person name="Lutzoni F."/>
            <person name="Magnuson J."/>
            <person name="Mondo S."/>
            <person name="Nolan M."/>
            <person name="Ohm R."/>
            <person name="Pangilinan J."/>
            <person name="Park H.-J."/>
            <person name="Ramirez L."/>
            <person name="Alfaro M."/>
            <person name="Sun H."/>
            <person name="Tritt A."/>
            <person name="Yoshinaga Y."/>
            <person name="Zwiers L.-H."/>
            <person name="Turgeon B."/>
            <person name="Goodwin S."/>
            <person name="Spatafora J."/>
            <person name="Crous P."/>
            <person name="Grigoriev I."/>
        </authorList>
    </citation>
    <scope>NUCLEOTIDE SEQUENCE</scope>
    <source>
        <strain evidence="13">CBS 107.79</strain>
    </source>
</reference>
<dbReference type="Pfam" id="PF08240">
    <property type="entry name" value="ADH_N"/>
    <property type="match status" value="1"/>
</dbReference>
<proteinExistence type="predicted"/>
<dbReference type="InterPro" id="IPR011032">
    <property type="entry name" value="GroES-like_sf"/>
</dbReference>
<accession>A0A6A5VA27</accession>
<dbReference type="SUPFAM" id="SSF50129">
    <property type="entry name" value="GroES-like"/>
    <property type="match status" value="1"/>
</dbReference>
<dbReference type="InterPro" id="IPR049551">
    <property type="entry name" value="PKS_DH_C"/>
</dbReference>
<dbReference type="InterPro" id="IPR057326">
    <property type="entry name" value="KR_dom"/>
</dbReference>
<dbReference type="OrthoDB" id="329835at2759"/>
<dbReference type="InterPro" id="IPR014043">
    <property type="entry name" value="Acyl_transferase_dom"/>
</dbReference>
<dbReference type="InterPro" id="IPR013968">
    <property type="entry name" value="PKS_KR"/>
</dbReference>
<evidence type="ECO:0000259" key="11">
    <source>
        <dbReference type="PROSITE" id="PS52004"/>
    </source>
</evidence>
<dbReference type="InterPro" id="IPR029063">
    <property type="entry name" value="SAM-dependent_MTases_sf"/>
</dbReference>
<dbReference type="Pfam" id="PF23114">
    <property type="entry name" value="NAD-bd_HRPKS_sdrA"/>
    <property type="match status" value="1"/>
</dbReference>
<dbReference type="GO" id="GO:0004312">
    <property type="term" value="F:fatty acid synthase activity"/>
    <property type="evidence" value="ECO:0007669"/>
    <property type="project" value="TreeGrafter"/>
</dbReference>
<feature type="active site" description="Proton donor; for dehydratase activity" evidence="8">
    <location>
        <position position="1284"/>
    </location>
</feature>
<dbReference type="CDD" id="cd02440">
    <property type="entry name" value="AdoMet_MTases"/>
    <property type="match status" value="1"/>
</dbReference>
<feature type="domain" description="Ketosynthase family 3 (KS3)" evidence="11">
    <location>
        <begin position="1"/>
        <end position="426"/>
    </location>
</feature>
<feature type="domain" description="PKS/mFAS DH" evidence="12">
    <location>
        <begin position="1057"/>
        <end position="1373"/>
    </location>
</feature>
<dbReference type="SMART" id="SM00826">
    <property type="entry name" value="PKS_DH"/>
    <property type="match status" value="1"/>
</dbReference>
<dbReference type="SMART" id="SM00823">
    <property type="entry name" value="PKS_PP"/>
    <property type="match status" value="1"/>
</dbReference>
<dbReference type="GO" id="GO:0030639">
    <property type="term" value="P:polyketide biosynthetic process"/>
    <property type="evidence" value="ECO:0007669"/>
    <property type="project" value="UniProtKB-ARBA"/>
</dbReference>
<dbReference type="GO" id="GO:1901336">
    <property type="term" value="P:lactone biosynthetic process"/>
    <property type="evidence" value="ECO:0007669"/>
    <property type="project" value="UniProtKB-ARBA"/>
</dbReference>
<dbReference type="InterPro" id="IPR049900">
    <property type="entry name" value="PKS_mFAS_DH"/>
</dbReference>
<dbReference type="PROSITE" id="PS00606">
    <property type="entry name" value="KS3_1"/>
    <property type="match status" value="1"/>
</dbReference>
<evidence type="ECO:0000256" key="3">
    <source>
        <dbReference type="ARBA" id="ARBA00022679"/>
    </source>
</evidence>
<dbReference type="InterPro" id="IPR016035">
    <property type="entry name" value="Acyl_Trfase/lysoPLipase"/>
</dbReference>
<dbReference type="SMART" id="SM00825">
    <property type="entry name" value="PKS_KS"/>
    <property type="match status" value="1"/>
</dbReference>
<dbReference type="InterPro" id="IPR036736">
    <property type="entry name" value="ACP-like_sf"/>
</dbReference>
<evidence type="ECO:0000256" key="8">
    <source>
        <dbReference type="PROSITE-ProRule" id="PRU01363"/>
    </source>
</evidence>
<dbReference type="PANTHER" id="PTHR43775:SF29">
    <property type="entry name" value="ASPERFURANONE POLYKETIDE SYNTHASE AFOG-RELATED"/>
    <property type="match status" value="1"/>
</dbReference>
<dbReference type="Pfam" id="PF22621">
    <property type="entry name" value="CurL-like_PKS_C"/>
    <property type="match status" value="1"/>
</dbReference>
<dbReference type="InterPro" id="IPR049552">
    <property type="entry name" value="PKS_DH_N"/>
</dbReference>
<feature type="region of interest" description="Disordered" evidence="9">
    <location>
        <begin position="549"/>
        <end position="589"/>
    </location>
</feature>
<keyword evidence="14" id="KW-1185">Reference proteome</keyword>
<feature type="region of interest" description="Disordered" evidence="9">
    <location>
        <begin position="489"/>
        <end position="535"/>
    </location>
</feature>
<evidence type="ECO:0000259" key="12">
    <source>
        <dbReference type="PROSITE" id="PS52019"/>
    </source>
</evidence>
<dbReference type="Pfam" id="PF00698">
    <property type="entry name" value="Acyl_transf_1"/>
    <property type="match status" value="1"/>
</dbReference>
<feature type="compositionally biased region" description="Polar residues" evidence="9">
    <location>
        <begin position="570"/>
        <end position="580"/>
    </location>
</feature>
<dbReference type="SMART" id="SM00829">
    <property type="entry name" value="PKS_ER"/>
    <property type="match status" value="1"/>
</dbReference>
<dbReference type="InterPro" id="IPR013217">
    <property type="entry name" value="Methyltransf_12"/>
</dbReference>
<dbReference type="Gene3D" id="3.30.70.3290">
    <property type="match status" value="1"/>
</dbReference>
<evidence type="ECO:0000256" key="5">
    <source>
        <dbReference type="ARBA" id="ARBA00023002"/>
    </source>
</evidence>
<dbReference type="GO" id="GO:0006633">
    <property type="term" value="P:fatty acid biosynthetic process"/>
    <property type="evidence" value="ECO:0007669"/>
    <property type="project" value="InterPro"/>
</dbReference>
<organism evidence="13 14">
    <name type="scientific">Bimuria novae-zelandiae CBS 107.79</name>
    <dbReference type="NCBI Taxonomy" id="1447943"/>
    <lineage>
        <taxon>Eukaryota</taxon>
        <taxon>Fungi</taxon>
        <taxon>Dikarya</taxon>
        <taxon>Ascomycota</taxon>
        <taxon>Pezizomycotina</taxon>
        <taxon>Dothideomycetes</taxon>
        <taxon>Pleosporomycetidae</taxon>
        <taxon>Pleosporales</taxon>
        <taxon>Massarineae</taxon>
        <taxon>Didymosphaeriaceae</taxon>
        <taxon>Bimuria</taxon>
    </lineage>
</organism>
<dbReference type="SUPFAM" id="SSF53901">
    <property type="entry name" value="Thiolase-like"/>
    <property type="match status" value="1"/>
</dbReference>
<dbReference type="Gene3D" id="3.90.180.10">
    <property type="entry name" value="Medium-chain alcohol dehydrogenases, catalytic domain"/>
    <property type="match status" value="1"/>
</dbReference>
<dbReference type="EMBL" id="ML976677">
    <property type="protein sequence ID" value="KAF1974061.1"/>
    <property type="molecule type" value="Genomic_DNA"/>
</dbReference>
<dbReference type="InterPro" id="IPR009081">
    <property type="entry name" value="PP-bd_ACP"/>
</dbReference>
<dbReference type="SUPFAM" id="SSF51735">
    <property type="entry name" value="NAD(P)-binding Rossmann-fold domains"/>
    <property type="match status" value="2"/>
</dbReference>
<dbReference type="SMART" id="SM00827">
    <property type="entry name" value="PKS_AT"/>
    <property type="match status" value="1"/>
</dbReference>
<dbReference type="Pfam" id="PF00109">
    <property type="entry name" value="ketoacyl-synt"/>
    <property type="match status" value="1"/>
</dbReference>
<evidence type="ECO:0000256" key="9">
    <source>
        <dbReference type="SAM" id="MobiDB-lite"/>
    </source>
</evidence>
<keyword evidence="2" id="KW-0597">Phosphoprotein</keyword>
<dbReference type="InterPro" id="IPR006162">
    <property type="entry name" value="Ppantetheine_attach_site"/>
</dbReference>
<feature type="active site" description="Proton acceptor; for dehydratase activity" evidence="8">
    <location>
        <position position="1089"/>
    </location>
</feature>
<dbReference type="FunFam" id="3.40.50.720:FF:000209">
    <property type="entry name" value="Polyketide synthase Pks12"/>
    <property type="match status" value="1"/>
</dbReference>
<dbReference type="GO" id="GO:0016491">
    <property type="term" value="F:oxidoreductase activity"/>
    <property type="evidence" value="ECO:0007669"/>
    <property type="project" value="UniProtKB-KW"/>
</dbReference>
<dbReference type="CDD" id="cd00833">
    <property type="entry name" value="PKS"/>
    <property type="match status" value="1"/>
</dbReference>
<gene>
    <name evidence="13" type="ORF">BU23DRAFT_532398</name>
</gene>
<keyword evidence="7" id="KW-0012">Acyltransferase</keyword>
<dbReference type="CDD" id="cd05195">
    <property type="entry name" value="enoyl_red"/>
    <property type="match status" value="1"/>
</dbReference>
<dbReference type="SUPFAM" id="SSF52151">
    <property type="entry name" value="FabD/lysophospholipase-like"/>
    <property type="match status" value="1"/>
</dbReference>
<dbReference type="SMART" id="SM00822">
    <property type="entry name" value="PKS_KR"/>
    <property type="match status" value="1"/>
</dbReference>
<feature type="region of interest" description="C-terminal hotdog fold" evidence="8">
    <location>
        <begin position="1220"/>
        <end position="1373"/>
    </location>
</feature>
<dbReference type="InterPro" id="IPR020807">
    <property type="entry name" value="PKS_DH"/>
</dbReference>
<dbReference type="Pfam" id="PF02801">
    <property type="entry name" value="Ketoacyl-synt_C"/>
    <property type="match status" value="1"/>
</dbReference>
<dbReference type="GO" id="GO:0004315">
    <property type="term" value="F:3-oxoacyl-[acyl-carrier-protein] synthase activity"/>
    <property type="evidence" value="ECO:0007669"/>
    <property type="project" value="InterPro"/>
</dbReference>
<dbReference type="PROSITE" id="PS52004">
    <property type="entry name" value="KS3_2"/>
    <property type="match status" value="1"/>
</dbReference>
<name>A0A6A5VA27_9PLEO</name>
<dbReference type="InterPro" id="IPR020806">
    <property type="entry name" value="PKS_PP-bd"/>
</dbReference>
<dbReference type="Gene3D" id="1.10.1200.10">
    <property type="entry name" value="ACP-like"/>
    <property type="match status" value="1"/>
</dbReference>
<dbReference type="PANTHER" id="PTHR43775">
    <property type="entry name" value="FATTY ACID SYNTHASE"/>
    <property type="match status" value="1"/>
</dbReference>
<feature type="region of interest" description="Disordered" evidence="9">
    <location>
        <begin position="265"/>
        <end position="284"/>
    </location>
</feature>
<dbReference type="Gene3D" id="3.40.50.150">
    <property type="entry name" value="Vaccinia Virus protein VP39"/>
    <property type="match status" value="1"/>
</dbReference>
<keyword evidence="4" id="KW-0521">NADP</keyword>
<dbReference type="Gene3D" id="3.40.47.10">
    <property type="match status" value="1"/>
</dbReference>
<dbReference type="InterPro" id="IPR020841">
    <property type="entry name" value="PKS_Beta-ketoAc_synthase_dom"/>
</dbReference>
<keyword evidence="6" id="KW-0511">Multifunctional enzyme</keyword>
<keyword evidence="3" id="KW-0808">Transferase</keyword>
<dbReference type="Pfam" id="PF08659">
    <property type="entry name" value="KR"/>
    <property type="match status" value="1"/>
</dbReference>
<dbReference type="Gene3D" id="3.40.50.720">
    <property type="entry name" value="NAD(P)-binding Rossmann-like Domain"/>
    <property type="match status" value="2"/>
</dbReference>
<dbReference type="InterPro" id="IPR014031">
    <property type="entry name" value="Ketoacyl_synth_C"/>
</dbReference>
<feature type="region of interest" description="N-terminal hotdog fold" evidence="8">
    <location>
        <begin position="1057"/>
        <end position="1191"/>
    </location>
</feature>
<evidence type="ECO:0000313" key="14">
    <source>
        <dbReference type="Proteomes" id="UP000800036"/>
    </source>
</evidence>
<dbReference type="PROSITE" id="PS00012">
    <property type="entry name" value="PHOSPHOPANTETHEINE"/>
    <property type="match status" value="1"/>
</dbReference>
<dbReference type="Pfam" id="PF21089">
    <property type="entry name" value="PKS_DH_N"/>
    <property type="match status" value="1"/>
</dbReference>
<dbReference type="InterPro" id="IPR056501">
    <property type="entry name" value="NAD-bd_HRPKS_sdrA"/>
</dbReference>
<dbReference type="Gene3D" id="3.40.366.10">
    <property type="entry name" value="Malonyl-Coenzyme A Acyl Carrier Protein, domain 2"/>
    <property type="match status" value="1"/>
</dbReference>
<evidence type="ECO:0000256" key="2">
    <source>
        <dbReference type="ARBA" id="ARBA00022553"/>
    </source>
</evidence>
<evidence type="ECO:0000256" key="4">
    <source>
        <dbReference type="ARBA" id="ARBA00022857"/>
    </source>
</evidence>
<dbReference type="Gene3D" id="3.10.129.110">
    <property type="entry name" value="Polyketide synthase dehydratase"/>
    <property type="match status" value="1"/>
</dbReference>
<dbReference type="InterPro" id="IPR050091">
    <property type="entry name" value="PKS_NRPS_Biosynth_Enz"/>
</dbReference>
<dbReference type="Pfam" id="PF14765">
    <property type="entry name" value="PS-DH"/>
    <property type="match status" value="1"/>
</dbReference>
<keyword evidence="5" id="KW-0560">Oxidoreductase</keyword>
<feature type="domain" description="Carrier" evidence="10">
    <location>
        <begin position="2584"/>
        <end position="2661"/>
    </location>
</feature>
<dbReference type="InterPro" id="IPR036291">
    <property type="entry name" value="NAD(P)-bd_dom_sf"/>
</dbReference>
<dbReference type="InterPro" id="IPR020843">
    <property type="entry name" value="ER"/>
</dbReference>
<feature type="compositionally biased region" description="Polar residues" evidence="9">
    <location>
        <begin position="493"/>
        <end position="528"/>
    </location>
</feature>
<dbReference type="InterPro" id="IPR016036">
    <property type="entry name" value="Malonyl_transacylase_ACP-bd"/>
</dbReference>
<dbReference type="Pfam" id="PF08242">
    <property type="entry name" value="Methyltransf_12"/>
    <property type="match status" value="1"/>
</dbReference>
<dbReference type="SUPFAM" id="SSF47336">
    <property type="entry name" value="ACP-like"/>
    <property type="match status" value="1"/>
</dbReference>
<dbReference type="Pfam" id="PF23297">
    <property type="entry name" value="ACP_SdgA_C"/>
    <property type="match status" value="1"/>
</dbReference>
<dbReference type="InterPro" id="IPR001227">
    <property type="entry name" value="Ac_transferase_dom_sf"/>
</dbReference>
<evidence type="ECO:0000256" key="6">
    <source>
        <dbReference type="ARBA" id="ARBA00023268"/>
    </source>
</evidence>
<keyword evidence="1" id="KW-0596">Phosphopantetheine</keyword>
<evidence type="ECO:0000313" key="13">
    <source>
        <dbReference type="EMBL" id="KAF1974061.1"/>
    </source>
</evidence>
<evidence type="ECO:0000256" key="1">
    <source>
        <dbReference type="ARBA" id="ARBA00022450"/>
    </source>
</evidence>
<dbReference type="InterPro" id="IPR014030">
    <property type="entry name" value="Ketoacyl_synth_N"/>
</dbReference>
<evidence type="ECO:0000259" key="10">
    <source>
        <dbReference type="PROSITE" id="PS50075"/>
    </source>
</evidence>
<dbReference type="GO" id="GO:0031177">
    <property type="term" value="F:phosphopantetheine binding"/>
    <property type="evidence" value="ECO:0007669"/>
    <property type="project" value="InterPro"/>
</dbReference>
<feature type="compositionally biased region" description="Polar residues" evidence="9">
    <location>
        <begin position="265"/>
        <end position="282"/>
    </location>
</feature>
<evidence type="ECO:0000256" key="7">
    <source>
        <dbReference type="ARBA" id="ARBA00023315"/>
    </source>
</evidence>
<dbReference type="InterPro" id="IPR016039">
    <property type="entry name" value="Thiolase-like"/>
</dbReference>
<dbReference type="InterPro" id="IPR018201">
    <property type="entry name" value="Ketoacyl_synth_AS"/>
</dbReference>
<dbReference type="InterPro" id="IPR042104">
    <property type="entry name" value="PKS_dehydratase_sf"/>
</dbReference>
<dbReference type="PROSITE" id="PS52019">
    <property type="entry name" value="PKS_MFAS_DH"/>
    <property type="match status" value="1"/>
</dbReference>
<dbReference type="InterPro" id="IPR013154">
    <property type="entry name" value="ADH-like_N"/>
</dbReference>
<dbReference type="Pfam" id="PF13602">
    <property type="entry name" value="ADH_zinc_N_2"/>
    <property type="match status" value="1"/>
</dbReference>
<dbReference type="SUPFAM" id="SSF55048">
    <property type="entry name" value="Probable ACP-binding domain of malonyl-CoA ACP transacylase"/>
    <property type="match status" value="1"/>
</dbReference>
<dbReference type="PROSITE" id="PS50075">
    <property type="entry name" value="CARRIER"/>
    <property type="match status" value="1"/>
</dbReference>
<protein>
    <submittedName>
        <fullName evidence="13">Uncharacterized protein</fullName>
    </submittedName>
</protein>